<keyword evidence="10" id="KW-0539">Nucleus</keyword>
<evidence type="ECO:0000259" key="14">
    <source>
        <dbReference type="SMART" id="SM00487"/>
    </source>
</evidence>
<dbReference type="Pfam" id="PF21138">
    <property type="entry name" value="SMUBP-2_HCS1_1B"/>
    <property type="match status" value="1"/>
</dbReference>
<dbReference type="GO" id="GO:0005694">
    <property type="term" value="C:chromosome"/>
    <property type="evidence" value="ECO:0007669"/>
    <property type="project" value="UniProtKB-ARBA"/>
</dbReference>
<organism evidence="15 16">
    <name type="scientific">Dermatophagoides pteronyssinus</name>
    <name type="common">European house dust mite</name>
    <dbReference type="NCBI Taxonomy" id="6956"/>
    <lineage>
        <taxon>Eukaryota</taxon>
        <taxon>Metazoa</taxon>
        <taxon>Ecdysozoa</taxon>
        <taxon>Arthropoda</taxon>
        <taxon>Chelicerata</taxon>
        <taxon>Arachnida</taxon>
        <taxon>Acari</taxon>
        <taxon>Acariformes</taxon>
        <taxon>Sarcoptiformes</taxon>
        <taxon>Astigmata</taxon>
        <taxon>Psoroptidia</taxon>
        <taxon>Analgoidea</taxon>
        <taxon>Pyroglyphidae</taxon>
        <taxon>Dermatophagoidinae</taxon>
        <taxon>Dermatophagoides</taxon>
    </lineage>
</organism>
<evidence type="ECO:0000256" key="5">
    <source>
        <dbReference type="ARBA" id="ARBA00022490"/>
    </source>
</evidence>
<dbReference type="Gene3D" id="2.40.30.270">
    <property type="match status" value="1"/>
</dbReference>
<accession>A0A6P6XLT3</accession>
<evidence type="ECO:0000256" key="10">
    <source>
        <dbReference type="ARBA" id="ARBA00023242"/>
    </source>
</evidence>
<dbReference type="InterPro" id="IPR003593">
    <property type="entry name" value="AAA+_ATPase"/>
</dbReference>
<dbReference type="OrthoDB" id="6513042at2759"/>
<dbReference type="SUPFAM" id="SSF52540">
    <property type="entry name" value="P-loop containing nucleoside triphosphate hydrolases"/>
    <property type="match status" value="1"/>
</dbReference>
<dbReference type="PANTHER" id="PTHR43788">
    <property type="entry name" value="DNA2/NAM7 HELICASE FAMILY MEMBER"/>
    <property type="match status" value="1"/>
</dbReference>
<dbReference type="InterPro" id="IPR050534">
    <property type="entry name" value="Coronavir_polyprotein_1ab"/>
</dbReference>
<dbReference type="GO" id="GO:0005634">
    <property type="term" value="C:nucleus"/>
    <property type="evidence" value="ECO:0007669"/>
    <property type="project" value="UniProtKB-SubCell"/>
</dbReference>
<dbReference type="FunFam" id="3.40.50.300:FF:000326">
    <property type="entry name" value="P-loop containing nucleoside triphosphate hydrolase"/>
    <property type="match status" value="1"/>
</dbReference>
<dbReference type="CDD" id="cd18044">
    <property type="entry name" value="DEXXQc_SMUBP2"/>
    <property type="match status" value="1"/>
</dbReference>
<dbReference type="Pfam" id="PF13087">
    <property type="entry name" value="AAA_12"/>
    <property type="match status" value="1"/>
</dbReference>
<dbReference type="Pfam" id="PF13086">
    <property type="entry name" value="AAA_11"/>
    <property type="match status" value="1"/>
</dbReference>
<feature type="compositionally biased region" description="Basic and acidic residues" evidence="12">
    <location>
        <begin position="706"/>
        <end position="724"/>
    </location>
</feature>
<dbReference type="SMART" id="SM00382">
    <property type="entry name" value="AAA"/>
    <property type="match status" value="1"/>
</dbReference>
<comment type="subcellular location">
    <subcellularLocation>
        <location evidence="2">Cytoplasm</location>
    </subcellularLocation>
    <subcellularLocation>
        <location evidence="1">Nucleus</location>
    </subcellularLocation>
</comment>
<dbReference type="InterPro" id="IPR041679">
    <property type="entry name" value="DNA2/NAM7-like_C"/>
</dbReference>
<evidence type="ECO:0000256" key="11">
    <source>
        <dbReference type="ARBA" id="ARBA00048432"/>
    </source>
</evidence>
<evidence type="ECO:0000256" key="1">
    <source>
        <dbReference type="ARBA" id="ARBA00004123"/>
    </source>
</evidence>
<evidence type="ECO:0000256" key="7">
    <source>
        <dbReference type="ARBA" id="ARBA00022801"/>
    </source>
</evidence>
<dbReference type="InterPro" id="IPR047187">
    <property type="entry name" value="SF1_C_Upf1"/>
</dbReference>
<evidence type="ECO:0000256" key="6">
    <source>
        <dbReference type="ARBA" id="ARBA00022741"/>
    </source>
</evidence>
<keyword evidence="8" id="KW-0347">Helicase</keyword>
<sequence>MAESLKSPTQLTIESWIQKQLRLIKLDYDEELERNQELRSKHSLKQLEKSGHAVRKLMVTNQRTAFAKKVIQFSVRPEKRDFVNLINSGMSHGDIVGVTTQEQTSALCTGVVLQVKRLTCEIAFNTDTTMFEEENDKFFNLIQLTNDITYRRIKYALENLYERSLRNYLVSLLFGNNPLLDPLTVLPPYTNDLPYPLAGQSNIIWFNTNLNYSQKNAIEFALYQRHIAVIHGPPGTGKTTTLTELILQMITRGLRVLVCAPSNVAVDNIFKQLIHSSQKNICARYRLKRSFNFVRMGHPARMDSEIQPYSLDSIVMNEGADVLGDLKNEINQIKLETKQNRYTRGQIRERMKEFDQMEEKVSKQKLREAHVIMSTCNGAVMNGQLRYLYDDLNTFSFDVVIIDECAQALEASTWIPLSYAKKCVLGGDHKQLPATICSQEAEKQGLGISLIERVVDQFRDCPDKVVRMLTVQYRMNGLIMNWPSSFFYENRLEADDCVVDRRLKLKNLDEPLPVIRLIDTVGCSMYELESDQQSLSKGNIYEVKLVCIVIKDLLDNGLSPADIGVISPYRLQTSLIEAGCRRMYPESITDQLEINSVDAFQGREKEVIILSLVRSNDEGTIGFLIEERRLNVAITRSRSHLVVVCDSGTVTRNSTALEKFIDYCYEYGKAESASDYQELMDQIEMDHIPQVVSSNSQQAVGIQSNKNKDLKKNPKSNRKQDNNNKNKKKQNNSKRDVHTKSNISINKDKQSLNNDQDEQLFKQLEEFTKNSLINELRFPETLNSGQRFRLYERCEKLNLLHETKILDANTDPPRKQVIVRRPL</sequence>
<feature type="compositionally biased region" description="Polar residues" evidence="12">
    <location>
        <begin position="692"/>
        <end position="705"/>
    </location>
</feature>
<evidence type="ECO:0000256" key="8">
    <source>
        <dbReference type="ARBA" id="ARBA00022806"/>
    </source>
</evidence>
<proteinExistence type="inferred from homology"/>
<feature type="region of interest" description="Disordered" evidence="12">
    <location>
        <begin position="692"/>
        <end position="754"/>
    </location>
</feature>
<dbReference type="GO" id="GO:0016787">
    <property type="term" value="F:hydrolase activity"/>
    <property type="evidence" value="ECO:0007669"/>
    <property type="project" value="UniProtKB-KW"/>
</dbReference>
<evidence type="ECO:0000256" key="3">
    <source>
        <dbReference type="ARBA" id="ARBA00007913"/>
    </source>
</evidence>
<dbReference type="InParanoid" id="A0A6P6XLT3"/>
<evidence type="ECO:0000256" key="9">
    <source>
        <dbReference type="ARBA" id="ARBA00022840"/>
    </source>
</evidence>
<dbReference type="KEGG" id="dpte:113789081"/>
<dbReference type="EC" id="3.6.4.12" evidence="4"/>
<dbReference type="SMART" id="SM00487">
    <property type="entry name" value="DEXDc"/>
    <property type="match status" value="1"/>
</dbReference>
<protein>
    <recommendedName>
        <fullName evidence="4">DNA helicase</fullName>
        <ecNumber evidence="4">3.6.4.12</ecNumber>
    </recommendedName>
</protein>
<dbReference type="RefSeq" id="XP_027194372.1">
    <property type="nucleotide sequence ID" value="XM_027338571.1"/>
</dbReference>
<keyword evidence="7" id="KW-0378">Hydrolase</keyword>
<feature type="domain" description="AAA+ ATPase" evidence="13">
    <location>
        <begin position="224"/>
        <end position="446"/>
    </location>
</feature>
<dbReference type="OMA" id="TIIHGPP"/>
<dbReference type="InterPro" id="IPR027417">
    <property type="entry name" value="P-loop_NTPase"/>
</dbReference>
<feature type="domain" description="Helicase ATP-binding" evidence="14">
    <location>
        <begin position="206"/>
        <end position="467"/>
    </location>
</feature>
<keyword evidence="5" id="KW-0963">Cytoplasm</keyword>
<dbReference type="InterPro" id="IPR048761">
    <property type="entry name" value="SMUBP-2_HCS1_1B"/>
</dbReference>
<gene>
    <name evidence="16" type="primary">LOC113789081</name>
</gene>
<dbReference type="InterPro" id="IPR014001">
    <property type="entry name" value="Helicase_ATP-bd"/>
</dbReference>
<keyword evidence="15" id="KW-1185">Reference proteome</keyword>
<evidence type="ECO:0000259" key="13">
    <source>
        <dbReference type="SMART" id="SM00382"/>
    </source>
</evidence>
<keyword evidence="6" id="KW-0547">Nucleotide-binding</keyword>
<dbReference type="AlphaFoldDB" id="A0A6P6XLT3"/>
<keyword evidence="9" id="KW-0067">ATP-binding</keyword>
<dbReference type="InterPro" id="IPR041677">
    <property type="entry name" value="DNA2/NAM7_AAA_11"/>
</dbReference>
<dbReference type="GO" id="GO:0005737">
    <property type="term" value="C:cytoplasm"/>
    <property type="evidence" value="ECO:0007669"/>
    <property type="project" value="UniProtKB-SubCell"/>
</dbReference>
<reference evidence="16" key="1">
    <citation type="submission" date="2025-08" db="UniProtKB">
        <authorList>
            <consortium name="RefSeq"/>
        </authorList>
    </citation>
    <scope>IDENTIFICATION</scope>
    <source>
        <strain evidence="16">Airmid</strain>
    </source>
</reference>
<dbReference type="GO" id="GO:0043139">
    <property type="term" value="F:5'-3' DNA helicase activity"/>
    <property type="evidence" value="ECO:0007669"/>
    <property type="project" value="TreeGrafter"/>
</dbReference>
<dbReference type="Gene3D" id="3.40.50.300">
    <property type="entry name" value="P-loop containing nucleotide triphosphate hydrolases"/>
    <property type="match status" value="2"/>
</dbReference>
<evidence type="ECO:0000256" key="2">
    <source>
        <dbReference type="ARBA" id="ARBA00004496"/>
    </source>
</evidence>
<comment type="similarity">
    <text evidence="3">Belongs to the DNA2/NAM7 helicase family.</text>
</comment>
<dbReference type="CDD" id="cd18808">
    <property type="entry name" value="SF1_C_Upf1"/>
    <property type="match status" value="1"/>
</dbReference>
<evidence type="ECO:0000313" key="16">
    <source>
        <dbReference type="RefSeq" id="XP_027194372.1"/>
    </source>
</evidence>
<evidence type="ECO:0000256" key="4">
    <source>
        <dbReference type="ARBA" id="ARBA00012551"/>
    </source>
</evidence>
<dbReference type="Proteomes" id="UP000515146">
    <property type="component" value="Unplaced"/>
</dbReference>
<dbReference type="GO" id="GO:0003723">
    <property type="term" value="F:RNA binding"/>
    <property type="evidence" value="ECO:0007669"/>
    <property type="project" value="InterPro"/>
</dbReference>
<dbReference type="PANTHER" id="PTHR43788:SF8">
    <property type="entry name" value="DNA-BINDING PROTEIN SMUBP-2"/>
    <property type="match status" value="1"/>
</dbReference>
<dbReference type="GO" id="GO:0005524">
    <property type="term" value="F:ATP binding"/>
    <property type="evidence" value="ECO:0007669"/>
    <property type="project" value="UniProtKB-KW"/>
</dbReference>
<comment type="catalytic activity">
    <reaction evidence="11">
        <text>ATP + H2O = ADP + phosphate + H(+)</text>
        <dbReference type="Rhea" id="RHEA:13065"/>
        <dbReference type="ChEBI" id="CHEBI:15377"/>
        <dbReference type="ChEBI" id="CHEBI:15378"/>
        <dbReference type="ChEBI" id="CHEBI:30616"/>
        <dbReference type="ChEBI" id="CHEBI:43474"/>
        <dbReference type="ChEBI" id="CHEBI:456216"/>
        <dbReference type="EC" id="3.6.4.12"/>
    </reaction>
    <physiologicalReaction direction="left-to-right" evidence="11">
        <dbReference type="Rhea" id="RHEA:13066"/>
    </physiologicalReaction>
</comment>
<evidence type="ECO:0000313" key="15">
    <source>
        <dbReference type="Proteomes" id="UP000515146"/>
    </source>
</evidence>
<evidence type="ECO:0000256" key="12">
    <source>
        <dbReference type="SAM" id="MobiDB-lite"/>
    </source>
</evidence>
<name>A0A6P6XLT3_DERPT</name>